<reference evidence="3 4" key="1">
    <citation type="journal article" date="2016" name="Int. J. Syst. Evol. Microbiol.">
        <title>Oceanobacillus halophilus sp. nov., a novel moderately halophilic bacterium from a hypersaline lake.</title>
        <authorList>
            <person name="Amoozegar M.A."/>
            <person name="Bagheri M."/>
            <person name="Makhdoumi A."/>
            <person name="Nikou M.M."/>
            <person name="Fazeli S.A.S."/>
            <person name="Schumann P."/>
            <person name="Sproer C."/>
            <person name="Sanchez-Porro C."/>
            <person name="Ventosa A."/>
        </authorList>
    </citation>
    <scope>NUCLEOTIDE SEQUENCE [LARGE SCALE GENOMIC DNA]</scope>
    <source>
        <strain evidence="3 4">DSM 23996</strain>
    </source>
</reference>
<evidence type="ECO:0000313" key="4">
    <source>
        <dbReference type="Proteomes" id="UP000269301"/>
    </source>
</evidence>
<gene>
    <name evidence="3" type="ORF">D8M06_05615</name>
</gene>
<feature type="transmembrane region" description="Helical" evidence="1">
    <location>
        <begin position="120"/>
        <end position="142"/>
    </location>
</feature>
<keyword evidence="4" id="KW-1185">Reference proteome</keyword>
<sequence length="148" mass="17133">MNNYFKIKETHIYGLIALFGLLLVLVLIPMEIQSGEPRLMPYVYAAGLLIVSMFKFVSLFFNKKTEFFKFNRKVFKYVGLNILIYTAYIFLIQKIGFFVMSILFIIALLRVLGEGWKITLTLSVMLPASIYILFTQILALYFPSGILF</sequence>
<proteinExistence type="predicted"/>
<feature type="transmembrane region" description="Helical" evidence="1">
    <location>
        <begin position="74"/>
        <end position="91"/>
    </location>
</feature>
<feature type="transmembrane region" description="Helical" evidence="1">
    <location>
        <begin position="12"/>
        <end position="30"/>
    </location>
</feature>
<comment type="caution">
    <text evidence="3">The sequence shown here is derived from an EMBL/GenBank/DDBJ whole genome shotgun (WGS) entry which is preliminary data.</text>
</comment>
<dbReference type="Pfam" id="PF07331">
    <property type="entry name" value="TctB"/>
    <property type="match status" value="1"/>
</dbReference>
<dbReference type="EMBL" id="RBZP01000002">
    <property type="protein sequence ID" value="RKQ35739.1"/>
    <property type="molecule type" value="Genomic_DNA"/>
</dbReference>
<organism evidence="3 4">
    <name type="scientific">Oceanobacillus halophilus</name>
    <dbReference type="NCBI Taxonomy" id="930130"/>
    <lineage>
        <taxon>Bacteria</taxon>
        <taxon>Bacillati</taxon>
        <taxon>Bacillota</taxon>
        <taxon>Bacilli</taxon>
        <taxon>Bacillales</taxon>
        <taxon>Bacillaceae</taxon>
        <taxon>Oceanobacillus</taxon>
    </lineage>
</organism>
<keyword evidence="1" id="KW-0812">Transmembrane</keyword>
<evidence type="ECO:0000313" key="3">
    <source>
        <dbReference type="EMBL" id="RKQ35739.1"/>
    </source>
</evidence>
<keyword evidence="1" id="KW-1133">Transmembrane helix</keyword>
<dbReference type="Proteomes" id="UP000269301">
    <property type="component" value="Unassembled WGS sequence"/>
</dbReference>
<feature type="transmembrane region" description="Helical" evidence="1">
    <location>
        <begin position="97"/>
        <end position="113"/>
    </location>
</feature>
<dbReference type="InterPro" id="IPR009936">
    <property type="entry name" value="DUF1468"/>
</dbReference>
<dbReference type="AlphaFoldDB" id="A0A495A7N1"/>
<dbReference type="OrthoDB" id="2968184at2"/>
<feature type="domain" description="DUF1468" evidence="2">
    <location>
        <begin position="19"/>
        <end position="143"/>
    </location>
</feature>
<feature type="transmembrane region" description="Helical" evidence="1">
    <location>
        <begin position="42"/>
        <end position="62"/>
    </location>
</feature>
<name>A0A495A7N1_9BACI</name>
<evidence type="ECO:0000259" key="2">
    <source>
        <dbReference type="Pfam" id="PF07331"/>
    </source>
</evidence>
<dbReference type="RefSeq" id="WP_121203407.1">
    <property type="nucleotide sequence ID" value="NZ_RBZP01000002.1"/>
</dbReference>
<protein>
    <submittedName>
        <fullName evidence="3">Tripartite tricarboxylate transporter TctB family protein</fullName>
    </submittedName>
</protein>
<accession>A0A495A7N1</accession>
<evidence type="ECO:0000256" key="1">
    <source>
        <dbReference type="SAM" id="Phobius"/>
    </source>
</evidence>
<keyword evidence="1" id="KW-0472">Membrane</keyword>